<dbReference type="EMBL" id="NHYD01000448">
    <property type="protein sequence ID" value="PPQ94150.1"/>
    <property type="molecule type" value="Genomic_DNA"/>
</dbReference>
<dbReference type="AlphaFoldDB" id="A0A409XTU3"/>
<dbReference type="Proteomes" id="UP000283269">
    <property type="component" value="Unassembled WGS sequence"/>
</dbReference>
<protein>
    <submittedName>
        <fullName evidence="1">Uncharacterized protein</fullName>
    </submittedName>
</protein>
<gene>
    <name evidence="1" type="ORF">CVT25_008018</name>
</gene>
<dbReference type="OrthoDB" id="3062213at2759"/>
<organism evidence="1 2">
    <name type="scientific">Psilocybe cyanescens</name>
    <dbReference type="NCBI Taxonomy" id="93625"/>
    <lineage>
        <taxon>Eukaryota</taxon>
        <taxon>Fungi</taxon>
        <taxon>Dikarya</taxon>
        <taxon>Basidiomycota</taxon>
        <taxon>Agaricomycotina</taxon>
        <taxon>Agaricomycetes</taxon>
        <taxon>Agaricomycetidae</taxon>
        <taxon>Agaricales</taxon>
        <taxon>Agaricineae</taxon>
        <taxon>Strophariaceae</taxon>
        <taxon>Psilocybe</taxon>
    </lineage>
</organism>
<sequence>MADGKIAVDGYEQIAHLMGVPGPSFMSTYQADVDQMKQNILDYMTGLQNLKKNPHLAFTVNRATEKKPIFTLRKTLDSFPILPIPLQDKNWTKADWEEAFSLYVNYHYQLGTGGISDKVPYTDISNAQATFIDPKYLPHNMKFTNPRNLHKEDIQAFFSHLRKDGLGATKYPDEVEADLG</sequence>
<proteinExistence type="predicted"/>
<name>A0A409XTU3_PSICY</name>
<dbReference type="InParanoid" id="A0A409XTU3"/>
<comment type="caution">
    <text evidence="1">The sequence shown here is derived from an EMBL/GenBank/DDBJ whole genome shotgun (WGS) entry which is preliminary data.</text>
</comment>
<reference evidence="1 2" key="1">
    <citation type="journal article" date="2018" name="Evol. Lett.">
        <title>Horizontal gene cluster transfer increased hallucinogenic mushroom diversity.</title>
        <authorList>
            <person name="Reynolds H.T."/>
            <person name="Vijayakumar V."/>
            <person name="Gluck-Thaler E."/>
            <person name="Korotkin H.B."/>
            <person name="Matheny P.B."/>
            <person name="Slot J.C."/>
        </authorList>
    </citation>
    <scope>NUCLEOTIDE SEQUENCE [LARGE SCALE GENOMIC DNA]</scope>
    <source>
        <strain evidence="1 2">2631</strain>
    </source>
</reference>
<evidence type="ECO:0000313" key="1">
    <source>
        <dbReference type="EMBL" id="PPQ94150.1"/>
    </source>
</evidence>
<keyword evidence="2" id="KW-1185">Reference proteome</keyword>
<evidence type="ECO:0000313" key="2">
    <source>
        <dbReference type="Proteomes" id="UP000283269"/>
    </source>
</evidence>
<accession>A0A409XTU3</accession>